<reference evidence="2" key="1">
    <citation type="journal article" date="2021" name="BMC Genomics">
        <title>Chromosome-level genome assembly and manually-curated proteome of model necrotroph Parastagonospora nodorum Sn15 reveals a genome-wide trove of candidate effector homologs, and redundancy of virulence-related functions within an accessory chromosome.</title>
        <authorList>
            <person name="Bertazzoni S."/>
            <person name="Jones D.A.B."/>
            <person name="Phan H.T."/>
            <person name="Tan K.-C."/>
            <person name="Hane J.K."/>
        </authorList>
    </citation>
    <scope>NUCLEOTIDE SEQUENCE [LARGE SCALE GENOMIC DNA]</scope>
    <source>
        <strain evidence="2">SN15 / ATCC MYA-4574 / FGSC 10173)</strain>
    </source>
</reference>
<gene>
    <name evidence="1" type="ORF">JI435_412080</name>
</gene>
<dbReference type="EMBL" id="CP069030">
    <property type="protein sequence ID" value="QRC98472.1"/>
    <property type="molecule type" value="Genomic_DNA"/>
</dbReference>
<organism evidence="1 2">
    <name type="scientific">Phaeosphaeria nodorum (strain SN15 / ATCC MYA-4574 / FGSC 10173)</name>
    <name type="common">Glume blotch fungus</name>
    <name type="synonym">Parastagonospora nodorum</name>
    <dbReference type="NCBI Taxonomy" id="321614"/>
    <lineage>
        <taxon>Eukaryota</taxon>
        <taxon>Fungi</taxon>
        <taxon>Dikarya</taxon>
        <taxon>Ascomycota</taxon>
        <taxon>Pezizomycotina</taxon>
        <taxon>Dothideomycetes</taxon>
        <taxon>Pleosporomycetidae</taxon>
        <taxon>Pleosporales</taxon>
        <taxon>Pleosporineae</taxon>
        <taxon>Phaeosphaeriaceae</taxon>
        <taxon>Parastagonospora</taxon>
    </lineage>
</organism>
<evidence type="ECO:0000313" key="2">
    <source>
        <dbReference type="Proteomes" id="UP000663193"/>
    </source>
</evidence>
<dbReference type="AlphaFoldDB" id="A0A7U2I3X6"/>
<accession>A0A7U2I3X6</accession>
<sequence>MNRNKQWKSQIGRIRMLGEACSFPKHDAQVAPLRHNPTPGIHCSPLSETRQWITTQIRQDNKTIVDSAGQKEC</sequence>
<name>A0A7U2I3X6_PHANO</name>
<protein>
    <submittedName>
        <fullName evidence="1">Uncharacterized protein</fullName>
    </submittedName>
</protein>
<dbReference type="VEuPathDB" id="FungiDB:JI435_412080"/>
<keyword evidence="2" id="KW-1185">Reference proteome</keyword>
<proteinExistence type="predicted"/>
<dbReference type="Proteomes" id="UP000663193">
    <property type="component" value="Chromosome 8"/>
</dbReference>
<evidence type="ECO:0000313" key="1">
    <source>
        <dbReference type="EMBL" id="QRC98472.1"/>
    </source>
</evidence>